<dbReference type="AlphaFoldDB" id="Q0DZ71"/>
<feature type="region of interest" description="Disordered" evidence="1">
    <location>
        <begin position="1"/>
        <end position="208"/>
    </location>
</feature>
<proteinExistence type="predicted"/>
<name>Q0DZ71_ORYSJ</name>
<feature type="non-terminal residue" evidence="2">
    <location>
        <position position="1"/>
    </location>
</feature>
<feature type="compositionally biased region" description="Gly residues" evidence="1">
    <location>
        <begin position="167"/>
        <end position="176"/>
    </location>
</feature>
<feature type="compositionally biased region" description="Gly residues" evidence="1">
    <location>
        <begin position="271"/>
        <end position="299"/>
    </location>
</feature>
<organism evidence="2 3">
    <name type="scientific">Oryza sativa subsp. japonica</name>
    <name type="common">Rice</name>
    <dbReference type="NCBI Taxonomy" id="39947"/>
    <lineage>
        <taxon>Eukaryota</taxon>
        <taxon>Viridiplantae</taxon>
        <taxon>Streptophyta</taxon>
        <taxon>Embryophyta</taxon>
        <taxon>Tracheophyta</taxon>
        <taxon>Spermatophyta</taxon>
        <taxon>Magnoliopsida</taxon>
        <taxon>Liliopsida</taxon>
        <taxon>Poales</taxon>
        <taxon>Poaceae</taxon>
        <taxon>BOP clade</taxon>
        <taxon>Oryzoideae</taxon>
        <taxon>Oryzeae</taxon>
        <taxon>Oryzinae</taxon>
        <taxon>Oryza</taxon>
        <taxon>Oryza sativa</taxon>
    </lineage>
</organism>
<accession>Q0DZ71</accession>
<evidence type="ECO:0000313" key="3">
    <source>
        <dbReference type="Proteomes" id="UP000000763"/>
    </source>
</evidence>
<protein>
    <submittedName>
        <fullName evidence="2">Os02g0641900 protein</fullName>
    </submittedName>
</protein>
<gene>
    <name evidence="2" type="ordered locus">Os02g0641900</name>
</gene>
<reference evidence="2 3" key="1">
    <citation type="journal article" date="2005" name="Nature">
        <title>The map-based sequence of the rice genome.</title>
        <authorList>
            <consortium name="International rice genome sequencing project (IRGSP)"/>
            <person name="Matsumoto T."/>
            <person name="Wu J."/>
            <person name="Kanamori H."/>
            <person name="Katayose Y."/>
            <person name="Fujisawa M."/>
            <person name="Namiki N."/>
            <person name="Mizuno H."/>
            <person name="Yamamoto K."/>
            <person name="Antonio B.A."/>
            <person name="Baba T."/>
            <person name="Sakata K."/>
            <person name="Nagamura Y."/>
            <person name="Aoki H."/>
            <person name="Arikawa K."/>
            <person name="Arita K."/>
            <person name="Bito T."/>
            <person name="Chiden Y."/>
            <person name="Fujitsuka N."/>
            <person name="Fukunaka R."/>
            <person name="Hamada M."/>
            <person name="Harada C."/>
            <person name="Hayashi A."/>
            <person name="Hijishita S."/>
            <person name="Honda M."/>
            <person name="Hosokawa S."/>
            <person name="Ichikawa Y."/>
            <person name="Idonuma A."/>
            <person name="Iijima M."/>
            <person name="Ikeda M."/>
            <person name="Ikeno M."/>
            <person name="Ito K."/>
            <person name="Ito S."/>
            <person name="Ito T."/>
            <person name="Ito Y."/>
            <person name="Ito Y."/>
            <person name="Iwabuchi A."/>
            <person name="Kamiya K."/>
            <person name="Karasawa W."/>
            <person name="Kurita K."/>
            <person name="Katagiri S."/>
            <person name="Kikuta A."/>
            <person name="Kobayashi H."/>
            <person name="Kobayashi N."/>
            <person name="Machita K."/>
            <person name="Maehara T."/>
            <person name="Masukawa M."/>
            <person name="Mizubayashi T."/>
            <person name="Mukai Y."/>
            <person name="Nagasaki H."/>
            <person name="Nagata Y."/>
            <person name="Naito S."/>
            <person name="Nakashima M."/>
            <person name="Nakama Y."/>
            <person name="Nakamichi Y."/>
            <person name="Nakamura M."/>
            <person name="Meguro A."/>
            <person name="Negishi M."/>
            <person name="Ohta I."/>
            <person name="Ohta T."/>
            <person name="Okamoto M."/>
            <person name="Ono N."/>
            <person name="Saji S."/>
            <person name="Sakaguchi M."/>
            <person name="Sakai K."/>
            <person name="Shibata M."/>
            <person name="Shimokawa T."/>
            <person name="Song J."/>
            <person name="Takazaki Y."/>
            <person name="Terasawa K."/>
            <person name="Tsugane M."/>
            <person name="Tsuji K."/>
            <person name="Ueda S."/>
            <person name="Waki K."/>
            <person name="Yamagata H."/>
            <person name="Yamamoto M."/>
            <person name="Yamamoto S."/>
            <person name="Yamane H."/>
            <person name="Yoshiki S."/>
            <person name="Yoshihara R."/>
            <person name="Yukawa K."/>
            <person name="Zhong H."/>
            <person name="Yano M."/>
            <person name="Yuan Q."/>
            <person name="Ouyang S."/>
            <person name="Liu J."/>
            <person name="Jones K.M."/>
            <person name="Gansberger K."/>
            <person name="Moffat K."/>
            <person name="Hill J."/>
            <person name="Bera J."/>
            <person name="Fadrosh D."/>
            <person name="Jin S."/>
            <person name="Johri S."/>
            <person name="Kim M."/>
            <person name="Overton L."/>
            <person name="Reardon M."/>
            <person name="Tsitrin T."/>
            <person name="Vuong H."/>
            <person name="Weaver B."/>
            <person name="Ciecko A."/>
            <person name="Tallon L."/>
            <person name="Jackson J."/>
            <person name="Pai G."/>
            <person name="Aken S.V."/>
            <person name="Utterback T."/>
            <person name="Reidmuller S."/>
            <person name="Feldblyum T."/>
            <person name="Hsiao J."/>
            <person name="Zismann V."/>
            <person name="Iobst S."/>
            <person name="de Vazeille A.R."/>
            <person name="Buell C.R."/>
            <person name="Ying K."/>
            <person name="Li Y."/>
            <person name="Lu T."/>
            <person name="Huang Y."/>
            <person name="Zhao Q."/>
            <person name="Feng Q."/>
            <person name="Zhang L."/>
            <person name="Zhu J."/>
            <person name="Weng Q."/>
            <person name="Mu J."/>
            <person name="Lu Y."/>
            <person name="Fan D."/>
            <person name="Liu Y."/>
            <person name="Guan J."/>
            <person name="Zhang Y."/>
            <person name="Yu S."/>
            <person name="Liu X."/>
            <person name="Zhang Y."/>
            <person name="Hong G."/>
            <person name="Han B."/>
            <person name="Choisne N."/>
            <person name="Demange N."/>
            <person name="Orjeda G."/>
            <person name="Samain S."/>
            <person name="Cattolico L."/>
            <person name="Pelletier E."/>
            <person name="Couloux A."/>
            <person name="Segurens B."/>
            <person name="Wincker P."/>
            <person name="D'Hont A."/>
            <person name="Scarpelli C."/>
            <person name="Weissenbach J."/>
            <person name="Salanoubat M."/>
            <person name="Quetier F."/>
            <person name="Yu Y."/>
            <person name="Kim H.R."/>
            <person name="Rambo T."/>
            <person name="Currie J."/>
            <person name="Collura K."/>
            <person name="Luo M."/>
            <person name="Yang T."/>
            <person name="Ammiraju J.S.S."/>
            <person name="Engler F."/>
            <person name="Soderlund C."/>
            <person name="Wing R.A."/>
            <person name="Palmer L.E."/>
            <person name="de la Bastide M."/>
            <person name="Spiegel L."/>
            <person name="Nascimento L."/>
            <person name="Zutavern T."/>
            <person name="O'Shaughnessy A."/>
            <person name="Dike S."/>
            <person name="Dedhia N."/>
            <person name="Preston R."/>
            <person name="Balija V."/>
            <person name="McCombie W.R."/>
            <person name="Chow T."/>
            <person name="Chen H."/>
            <person name="Chung M."/>
            <person name="Chen C."/>
            <person name="Shaw J."/>
            <person name="Wu H."/>
            <person name="Hsiao K."/>
            <person name="Chao Y."/>
            <person name="Chu M."/>
            <person name="Cheng C."/>
            <person name="Hour A."/>
            <person name="Lee P."/>
            <person name="Lin S."/>
            <person name="Lin Y."/>
            <person name="Liou J."/>
            <person name="Liu S."/>
            <person name="Hsing Y."/>
            <person name="Raghuvanshi S."/>
            <person name="Mohanty A."/>
            <person name="Bharti A.K."/>
            <person name="Gaur A."/>
            <person name="Gupta V."/>
            <person name="Kumar D."/>
            <person name="Ravi V."/>
            <person name="Vij S."/>
            <person name="Kapur A."/>
            <person name="Khurana P."/>
            <person name="Khurana P."/>
            <person name="Khurana J.P."/>
            <person name="Tyagi A.K."/>
            <person name="Gaikwad K."/>
            <person name="Singh A."/>
            <person name="Dalal V."/>
            <person name="Srivastava S."/>
            <person name="Dixit A."/>
            <person name="Pal A.K."/>
            <person name="Ghazi I.A."/>
            <person name="Yadav M."/>
            <person name="Pandit A."/>
            <person name="Bhargava A."/>
            <person name="Sureshbabu K."/>
            <person name="Batra K."/>
            <person name="Sharma T.R."/>
            <person name="Mohapatra T."/>
            <person name="Singh N.K."/>
            <person name="Messing J."/>
            <person name="Nelson A.B."/>
            <person name="Fuks G."/>
            <person name="Kavchok S."/>
            <person name="Keizer G."/>
            <person name="Linton E."/>
            <person name="Llaca V."/>
            <person name="Song R."/>
            <person name="Tanyolac B."/>
            <person name="Young S."/>
            <person name="Ho-Il K."/>
            <person name="Hahn J.H."/>
            <person name="Sangsakoo G."/>
            <person name="Vanavichit A."/>
            <person name="de Mattos Luiz.A.T."/>
            <person name="Zimmer P.D."/>
            <person name="Malone G."/>
            <person name="Dellagostin O."/>
            <person name="de Oliveira A.C."/>
            <person name="Bevan M."/>
            <person name="Bancroft I."/>
            <person name="Minx P."/>
            <person name="Cordum H."/>
            <person name="Wilson R."/>
            <person name="Cheng Z."/>
            <person name="Jin W."/>
            <person name="Jiang J."/>
            <person name="Leong S.A."/>
            <person name="Iwama H."/>
            <person name="Gojobori T."/>
            <person name="Itoh T."/>
            <person name="Niimura Y."/>
            <person name="Fujii Y."/>
            <person name="Habara T."/>
            <person name="Sakai H."/>
            <person name="Sato Y."/>
            <person name="Wilson G."/>
            <person name="Kumar K."/>
            <person name="McCouch S."/>
            <person name="Juretic N."/>
            <person name="Hoen D."/>
            <person name="Wright S."/>
            <person name="Bruskiewich R."/>
            <person name="Bureau T."/>
            <person name="Miyao A."/>
            <person name="Hirochika H."/>
            <person name="Nishikawa T."/>
            <person name="Kadowaki K."/>
            <person name="Sugiura M."/>
            <person name="Burr B."/>
            <person name="Sasaki T."/>
        </authorList>
    </citation>
    <scope>NUCLEOTIDE SEQUENCE [LARGE SCALE GENOMIC DNA]</scope>
    <source>
        <strain evidence="3">cv. Nipponbare</strain>
    </source>
</reference>
<dbReference type="Proteomes" id="UP000000763">
    <property type="component" value="Chromosome 2"/>
</dbReference>
<dbReference type="KEGG" id="dosa:Os02g0641900"/>
<feature type="compositionally biased region" description="Low complexity" evidence="1">
    <location>
        <begin position="177"/>
        <end position="190"/>
    </location>
</feature>
<reference evidence="3" key="2">
    <citation type="journal article" date="2008" name="Nucleic Acids Res.">
        <title>The rice annotation project database (RAP-DB): 2008 update.</title>
        <authorList>
            <consortium name="The rice annotation project (RAP)"/>
        </authorList>
    </citation>
    <scope>GENOME REANNOTATION</scope>
    <source>
        <strain evidence="3">cv. Nipponbare</strain>
    </source>
</reference>
<dbReference type="EMBL" id="AP008208">
    <property type="protein sequence ID" value="BAF09467.1"/>
    <property type="molecule type" value="Genomic_DNA"/>
</dbReference>
<evidence type="ECO:0000256" key="1">
    <source>
        <dbReference type="SAM" id="MobiDB-lite"/>
    </source>
</evidence>
<feature type="compositionally biased region" description="Basic and acidic residues" evidence="1">
    <location>
        <begin position="128"/>
        <end position="151"/>
    </location>
</feature>
<feature type="region of interest" description="Disordered" evidence="1">
    <location>
        <begin position="270"/>
        <end position="313"/>
    </location>
</feature>
<evidence type="ECO:0000313" key="2">
    <source>
        <dbReference type="EMBL" id="BAF09467.1"/>
    </source>
</evidence>
<sequence>HFLSPPFHPLNHSKSSSRPRPCCLVRSGSFAGGGWGSARHGEGAVLRQEGAQEGAVDAGGGQAPRRLHPGQRPRQLAPPPQARRAEPVRQELPAAVDELPPAGHQARALHRRGAEVHRPAPRHRRQQVVHDRGAAARPDRQRDQELLEHSPQEAAAPDGPRRSAARAGGGLPGGASHGAVGDRAARGRGAPLPPLLLRRRGDDDDHRRHHHHLRLVVLHHRGARRRRRDVTRGRVPPPLELQHRGLLPQASRGGGGVVVPFAGGRHEGRCEAGGGGGAGRGRLVGGVQRGGGGDHGGGRVPDVPRLRRRGAGPVPRPVRRLLALPAGRLARGVAGDGVQVTRTSTTTLLAARHVRRTTYSAAAAAASCLDVGVCI</sequence>